<feature type="region of interest" description="Disordered" evidence="1">
    <location>
        <begin position="21"/>
        <end position="44"/>
    </location>
</feature>
<gene>
    <name evidence="2" type="ORF">GSOID_T00012002001</name>
</gene>
<accession>E4XZP9</accession>
<feature type="compositionally biased region" description="Basic and acidic residues" evidence="1">
    <location>
        <begin position="26"/>
        <end position="44"/>
    </location>
</feature>
<sequence>MELAFLPSRWYNPRGFDHGVQFGPKTESESEAKRMPSAKSDAKRSEFASLSLFFAIKRIKRVFYIHCFIKNARNFGSFSNLRLLR</sequence>
<evidence type="ECO:0000313" key="2">
    <source>
        <dbReference type="EMBL" id="CBY15111.1"/>
    </source>
</evidence>
<evidence type="ECO:0000313" key="3">
    <source>
        <dbReference type="Proteomes" id="UP000001307"/>
    </source>
</evidence>
<evidence type="ECO:0000256" key="1">
    <source>
        <dbReference type="SAM" id="MobiDB-lite"/>
    </source>
</evidence>
<dbReference type="AlphaFoldDB" id="E4XZP9"/>
<dbReference type="InParanoid" id="E4XZP9"/>
<organism evidence="2">
    <name type="scientific">Oikopleura dioica</name>
    <name type="common">Tunicate</name>
    <dbReference type="NCBI Taxonomy" id="34765"/>
    <lineage>
        <taxon>Eukaryota</taxon>
        <taxon>Metazoa</taxon>
        <taxon>Chordata</taxon>
        <taxon>Tunicata</taxon>
        <taxon>Appendicularia</taxon>
        <taxon>Copelata</taxon>
        <taxon>Oikopleuridae</taxon>
        <taxon>Oikopleura</taxon>
    </lineage>
</organism>
<keyword evidence="3" id="KW-1185">Reference proteome</keyword>
<reference evidence="2" key="1">
    <citation type="journal article" date="2010" name="Science">
        <title>Plasticity of animal genome architecture unmasked by rapid evolution of a pelagic tunicate.</title>
        <authorList>
            <person name="Denoeud F."/>
            <person name="Henriet S."/>
            <person name="Mungpakdee S."/>
            <person name="Aury J.M."/>
            <person name="Da Silva C."/>
            <person name="Brinkmann H."/>
            <person name="Mikhaleva J."/>
            <person name="Olsen L.C."/>
            <person name="Jubin C."/>
            <person name="Canestro C."/>
            <person name="Bouquet J.M."/>
            <person name="Danks G."/>
            <person name="Poulain J."/>
            <person name="Campsteijn C."/>
            <person name="Adamski M."/>
            <person name="Cross I."/>
            <person name="Yadetie F."/>
            <person name="Muffato M."/>
            <person name="Louis A."/>
            <person name="Butcher S."/>
            <person name="Tsagkogeorga G."/>
            <person name="Konrad A."/>
            <person name="Singh S."/>
            <person name="Jensen M.F."/>
            <person name="Cong E.H."/>
            <person name="Eikeseth-Otteraa H."/>
            <person name="Noel B."/>
            <person name="Anthouard V."/>
            <person name="Porcel B.M."/>
            <person name="Kachouri-Lafond R."/>
            <person name="Nishino A."/>
            <person name="Ugolini M."/>
            <person name="Chourrout P."/>
            <person name="Nishida H."/>
            <person name="Aasland R."/>
            <person name="Huzurbazar S."/>
            <person name="Westhof E."/>
            <person name="Delsuc F."/>
            <person name="Lehrach H."/>
            <person name="Reinhardt R."/>
            <person name="Weissenbach J."/>
            <person name="Roy S.W."/>
            <person name="Artiguenave F."/>
            <person name="Postlethwait J.H."/>
            <person name="Manak J.R."/>
            <person name="Thompson E.M."/>
            <person name="Jaillon O."/>
            <person name="Du Pasquier L."/>
            <person name="Boudinot P."/>
            <person name="Liberles D.A."/>
            <person name="Volff J.N."/>
            <person name="Philippe H."/>
            <person name="Lenhard B."/>
            <person name="Roest Crollius H."/>
            <person name="Wincker P."/>
            <person name="Chourrout D."/>
        </authorList>
    </citation>
    <scope>NUCLEOTIDE SEQUENCE [LARGE SCALE GENOMIC DNA]</scope>
</reference>
<name>E4XZP9_OIKDI</name>
<dbReference type="EMBL" id="FN653423">
    <property type="protein sequence ID" value="CBY15111.1"/>
    <property type="molecule type" value="Genomic_DNA"/>
</dbReference>
<dbReference type="Proteomes" id="UP000001307">
    <property type="component" value="Unassembled WGS sequence"/>
</dbReference>
<proteinExistence type="predicted"/>
<protein>
    <submittedName>
        <fullName evidence="2">Uncharacterized protein</fullName>
    </submittedName>
</protein>